<sequence length="235" mass="24221">MSGAEGNDVYRIDSRLDRVFDTDISSAGGIDRIESLVSFNLGSRAELAGIEKLFLRGRDNLGGSGNKLDNSITGNSGDNKLIGNSGNDSLSGGSGDDRLYGQSGNDSLTGGRGNDDLRGGSGSDIFRGGTGADAFVFASVAESLAGAENRDLIQDFTTSDVIDLRGIDANGLATGNQTFTFIGSSAFTGAGQLRFEADSVGNTMVQADVNGDLTADFEVVLQGYAPGLGKGDFFL</sequence>
<name>A0A512BZ53_9HYPH</name>
<feature type="compositionally biased region" description="Polar residues" evidence="3">
    <location>
        <begin position="67"/>
        <end position="78"/>
    </location>
</feature>
<feature type="region of interest" description="Disordered" evidence="3">
    <location>
        <begin position="65"/>
        <end position="122"/>
    </location>
</feature>
<dbReference type="PRINTS" id="PR00313">
    <property type="entry name" value="CABNDNGRPT"/>
</dbReference>
<dbReference type="Proteomes" id="UP000321085">
    <property type="component" value="Unassembled WGS sequence"/>
</dbReference>
<evidence type="ECO:0000313" key="5">
    <source>
        <dbReference type="Proteomes" id="UP000321085"/>
    </source>
</evidence>
<organism evidence="4 5">
    <name type="scientific">Microvirga aerophila</name>
    <dbReference type="NCBI Taxonomy" id="670291"/>
    <lineage>
        <taxon>Bacteria</taxon>
        <taxon>Pseudomonadati</taxon>
        <taxon>Pseudomonadota</taxon>
        <taxon>Alphaproteobacteria</taxon>
        <taxon>Hyphomicrobiales</taxon>
        <taxon>Methylobacteriaceae</taxon>
        <taxon>Microvirga</taxon>
    </lineage>
</organism>
<keyword evidence="5" id="KW-1185">Reference proteome</keyword>
<evidence type="ECO:0000256" key="3">
    <source>
        <dbReference type="SAM" id="MobiDB-lite"/>
    </source>
</evidence>
<dbReference type="PROSITE" id="PS00330">
    <property type="entry name" value="HEMOLYSIN_CALCIUM"/>
    <property type="match status" value="2"/>
</dbReference>
<dbReference type="GO" id="GO:0005576">
    <property type="term" value="C:extracellular region"/>
    <property type="evidence" value="ECO:0007669"/>
    <property type="project" value="UniProtKB-SubCell"/>
</dbReference>
<dbReference type="GO" id="GO:0005509">
    <property type="term" value="F:calcium ion binding"/>
    <property type="evidence" value="ECO:0007669"/>
    <property type="project" value="InterPro"/>
</dbReference>
<dbReference type="PANTHER" id="PTHR38340">
    <property type="entry name" value="S-LAYER PROTEIN"/>
    <property type="match status" value="1"/>
</dbReference>
<dbReference type="PANTHER" id="PTHR38340:SF1">
    <property type="entry name" value="S-LAYER PROTEIN"/>
    <property type="match status" value="1"/>
</dbReference>
<dbReference type="InterPro" id="IPR011049">
    <property type="entry name" value="Serralysin-like_metalloprot_C"/>
</dbReference>
<proteinExistence type="predicted"/>
<dbReference type="InterPro" id="IPR001343">
    <property type="entry name" value="Hemolysn_Ca-bd"/>
</dbReference>
<protein>
    <recommendedName>
        <fullName evidence="6">Peptidase M10 serralysin C-terminal domain-containing protein</fullName>
    </recommendedName>
</protein>
<reference evidence="4 5" key="1">
    <citation type="submission" date="2019-07" db="EMBL/GenBank/DDBJ databases">
        <title>Whole genome shotgun sequence of Microvirga aerophila NBRC 106136.</title>
        <authorList>
            <person name="Hosoyama A."/>
            <person name="Uohara A."/>
            <person name="Ohji S."/>
            <person name="Ichikawa N."/>
        </authorList>
    </citation>
    <scope>NUCLEOTIDE SEQUENCE [LARGE SCALE GENOMIC DNA]</scope>
    <source>
        <strain evidence="4 5">NBRC 106136</strain>
    </source>
</reference>
<comment type="subcellular location">
    <subcellularLocation>
        <location evidence="1">Secreted</location>
    </subcellularLocation>
</comment>
<gene>
    <name evidence="4" type="ORF">MAE02_49420</name>
</gene>
<dbReference type="EMBL" id="BJYU01000096">
    <property type="protein sequence ID" value="GEO17246.1"/>
    <property type="molecule type" value="Genomic_DNA"/>
</dbReference>
<dbReference type="AlphaFoldDB" id="A0A512BZ53"/>
<evidence type="ECO:0000313" key="4">
    <source>
        <dbReference type="EMBL" id="GEO17246.1"/>
    </source>
</evidence>
<dbReference type="InterPro" id="IPR018511">
    <property type="entry name" value="Hemolysin-typ_Ca-bd_CS"/>
</dbReference>
<dbReference type="SUPFAM" id="SSF51120">
    <property type="entry name" value="beta-Roll"/>
    <property type="match status" value="1"/>
</dbReference>
<comment type="caution">
    <text evidence="4">The sequence shown here is derived from an EMBL/GenBank/DDBJ whole genome shotgun (WGS) entry which is preliminary data.</text>
</comment>
<keyword evidence="2" id="KW-0964">Secreted</keyword>
<accession>A0A512BZ53</accession>
<evidence type="ECO:0008006" key="6">
    <source>
        <dbReference type="Google" id="ProtNLM"/>
    </source>
</evidence>
<evidence type="ECO:0000256" key="2">
    <source>
        <dbReference type="ARBA" id="ARBA00022525"/>
    </source>
</evidence>
<dbReference type="Pfam" id="PF00353">
    <property type="entry name" value="HemolysinCabind"/>
    <property type="match status" value="1"/>
</dbReference>
<dbReference type="Gene3D" id="2.150.10.10">
    <property type="entry name" value="Serralysin-like metalloprotease, C-terminal"/>
    <property type="match status" value="2"/>
</dbReference>
<evidence type="ECO:0000256" key="1">
    <source>
        <dbReference type="ARBA" id="ARBA00004613"/>
    </source>
</evidence>
<dbReference type="InterPro" id="IPR050557">
    <property type="entry name" value="RTX_toxin/Mannuronan_C5-epim"/>
</dbReference>